<comment type="caution">
    <text evidence="1">The sequence shown here is derived from an EMBL/GenBank/DDBJ whole genome shotgun (WGS) entry which is preliminary data.</text>
</comment>
<reference evidence="1" key="1">
    <citation type="submission" date="2020-05" db="EMBL/GenBank/DDBJ databases">
        <title>Mycena genomes resolve the evolution of fungal bioluminescence.</title>
        <authorList>
            <person name="Tsai I.J."/>
        </authorList>
    </citation>
    <scope>NUCLEOTIDE SEQUENCE</scope>
    <source>
        <strain evidence="1">110903Hualien_Pintung</strain>
    </source>
</reference>
<dbReference type="OrthoDB" id="3229881at2759"/>
<accession>A0A8H6RWK3</accession>
<name>A0A8H6RWK3_MYCCL</name>
<evidence type="ECO:0000313" key="2">
    <source>
        <dbReference type="Proteomes" id="UP000613580"/>
    </source>
</evidence>
<protein>
    <submittedName>
        <fullName evidence="1">Uncharacterized protein</fullName>
    </submittedName>
</protein>
<sequence length="190" mass="20513">MLLATLLLAAVAVAIPTFDGLSTQHNFISNVVPRSTPITAMGDAMRGKGHHLCSHNFDEPGNLTIIQTLHKAPPIFSLSPADQQLWQYQNESTVYPVTVLNTTGPSDDRPFLQLLVGKQPRSTNVISGGAWKWSGSSLRYWLGPKSNSGIYYSCPTGGSRLGLFTSLVPGPNPPGCNLVTLHGFSENIQR</sequence>
<organism evidence="1 2">
    <name type="scientific">Mycena chlorophos</name>
    <name type="common">Agaric fungus</name>
    <name type="synonym">Agaricus chlorophos</name>
    <dbReference type="NCBI Taxonomy" id="658473"/>
    <lineage>
        <taxon>Eukaryota</taxon>
        <taxon>Fungi</taxon>
        <taxon>Dikarya</taxon>
        <taxon>Basidiomycota</taxon>
        <taxon>Agaricomycotina</taxon>
        <taxon>Agaricomycetes</taxon>
        <taxon>Agaricomycetidae</taxon>
        <taxon>Agaricales</taxon>
        <taxon>Marasmiineae</taxon>
        <taxon>Mycenaceae</taxon>
        <taxon>Mycena</taxon>
    </lineage>
</organism>
<dbReference type="EMBL" id="JACAZE010000043">
    <property type="protein sequence ID" value="KAF7288223.1"/>
    <property type="molecule type" value="Genomic_DNA"/>
</dbReference>
<keyword evidence="2" id="KW-1185">Reference proteome</keyword>
<dbReference type="AlphaFoldDB" id="A0A8H6RWK3"/>
<proteinExistence type="predicted"/>
<evidence type="ECO:0000313" key="1">
    <source>
        <dbReference type="EMBL" id="KAF7288223.1"/>
    </source>
</evidence>
<dbReference type="Proteomes" id="UP000613580">
    <property type="component" value="Unassembled WGS sequence"/>
</dbReference>
<gene>
    <name evidence="1" type="ORF">HMN09_01412500</name>
</gene>